<proteinExistence type="inferred from homology"/>
<dbReference type="Pfam" id="PF09335">
    <property type="entry name" value="VTT_dom"/>
    <property type="match status" value="1"/>
</dbReference>
<dbReference type="InterPro" id="IPR032816">
    <property type="entry name" value="VTT_dom"/>
</dbReference>
<evidence type="ECO:0000256" key="4">
    <source>
        <dbReference type="ARBA" id="ARBA00022692"/>
    </source>
</evidence>
<feature type="transmembrane region" description="Helical" evidence="7">
    <location>
        <begin position="196"/>
        <end position="216"/>
    </location>
</feature>
<dbReference type="GO" id="GO:0005886">
    <property type="term" value="C:plasma membrane"/>
    <property type="evidence" value="ECO:0007669"/>
    <property type="project" value="UniProtKB-SubCell"/>
</dbReference>
<dbReference type="PANTHER" id="PTHR30353">
    <property type="entry name" value="INNER MEMBRANE PROTEIN DEDA-RELATED"/>
    <property type="match status" value="1"/>
</dbReference>
<gene>
    <name evidence="9" type="ORF">F7Q99_20350</name>
</gene>
<feature type="transmembrane region" description="Helical" evidence="7">
    <location>
        <begin position="228"/>
        <end position="249"/>
    </location>
</feature>
<keyword evidence="4 7" id="KW-0812">Transmembrane</keyword>
<evidence type="ECO:0000256" key="2">
    <source>
        <dbReference type="ARBA" id="ARBA00010792"/>
    </source>
</evidence>
<evidence type="ECO:0000256" key="6">
    <source>
        <dbReference type="ARBA" id="ARBA00023136"/>
    </source>
</evidence>
<accession>A0A6N7KSY8</accession>
<evidence type="ECO:0000256" key="1">
    <source>
        <dbReference type="ARBA" id="ARBA00004651"/>
    </source>
</evidence>
<comment type="subcellular location">
    <subcellularLocation>
        <location evidence="1 7">Cell membrane</location>
        <topology evidence="1 7">Multi-pass membrane protein</topology>
    </subcellularLocation>
</comment>
<organism evidence="9 10">
    <name type="scientific">Streptomyces kaniharaensis</name>
    <dbReference type="NCBI Taxonomy" id="212423"/>
    <lineage>
        <taxon>Bacteria</taxon>
        <taxon>Bacillati</taxon>
        <taxon>Actinomycetota</taxon>
        <taxon>Actinomycetes</taxon>
        <taxon>Kitasatosporales</taxon>
        <taxon>Streptomycetaceae</taxon>
        <taxon>Streptomyces</taxon>
    </lineage>
</organism>
<keyword evidence="10" id="KW-1185">Reference proteome</keyword>
<evidence type="ECO:0000256" key="3">
    <source>
        <dbReference type="ARBA" id="ARBA00022475"/>
    </source>
</evidence>
<evidence type="ECO:0000256" key="5">
    <source>
        <dbReference type="ARBA" id="ARBA00022989"/>
    </source>
</evidence>
<comment type="caution">
    <text evidence="9">The sequence shown here is derived from an EMBL/GenBank/DDBJ whole genome shotgun (WGS) entry which is preliminary data.</text>
</comment>
<keyword evidence="5 7" id="KW-1133">Transmembrane helix</keyword>
<dbReference type="Proteomes" id="UP000450000">
    <property type="component" value="Unassembled WGS sequence"/>
</dbReference>
<feature type="transmembrane region" description="Helical" evidence="7">
    <location>
        <begin position="111"/>
        <end position="133"/>
    </location>
</feature>
<name>A0A6N7KSY8_9ACTN</name>
<dbReference type="OrthoDB" id="9813426at2"/>
<dbReference type="InterPro" id="IPR032818">
    <property type="entry name" value="DedA-like"/>
</dbReference>
<protein>
    <submittedName>
        <fullName evidence="9">DedA family protein</fullName>
    </submittedName>
</protein>
<evidence type="ECO:0000256" key="7">
    <source>
        <dbReference type="RuleBase" id="RU367016"/>
    </source>
</evidence>
<evidence type="ECO:0000259" key="8">
    <source>
        <dbReference type="Pfam" id="PF09335"/>
    </source>
</evidence>
<dbReference type="AlphaFoldDB" id="A0A6N7KSY8"/>
<keyword evidence="6 7" id="KW-0472">Membrane</keyword>
<dbReference type="PANTHER" id="PTHR30353:SF0">
    <property type="entry name" value="TRANSMEMBRANE PROTEIN"/>
    <property type="match status" value="1"/>
</dbReference>
<feature type="domain" description="VTT" evidence="8">
    <location>
        <begin position="86"/>
        <end position="216"/>
    </location>
</feature>
<feature type="transmembrane region" description="Helical" evidence="7">
    <location>
        <begin position="61"/>
        <end position="86"/>
    </location>
</feature>
<comment type="similarity">
    <text evidence="2 7">Belongs to the DedA family.</text>
</comment>
<evidence type="ECO:0000313" key="9">
    <source>
        <dbReference type="EMBL" id="MQS14551.1"/>
    </source>
</evidence>
<reference evidence="9 10" key="1">
    <citation type="submission" date="2019-09" db="EMBL/GenBank/DDBJ databases">
        <title>Genome Sequences of Streptomyces kaniharaensis ATCC 21070.</title>
        <authorList>
            <person name="Zhu W."/>
            <person name="De Crecy-Lagard V."/>
            <person name="Richards N.G."/>
        </authorList>
    </citation>
    <scope>NUCLEOTIDE SEQUENCE [LARGE SCALE GENOMIC DNA]</scope>
    <source>
        <strain evidence="9 10">SF-557</strain>
    </source>
</reference>
<keyword evidence="3 7" id="KW-1003">Cell membrane</keyword>
<dbReference type="EMBL" id="WBOF01000001">
    <property type="protein sequence ID" value="MQS14551.1"/>
    <property type="molecule type" value="Genomic_DNA"/>
</dbReference>
<sequence>MTAFPPDVVYSHVDRLRHCRRSGRSPLRAALQRTGGPPALLQFPGDPAVHLAVNPLDASSLLAAFGALGIAVVLFAETGLLVGFFLPGDSLLFTAGVLCAPGVTKGPQLELWQVLPAALVGAVAGAQTGYLIGRRGGRALLRRTSRKSLLQGVERAEGLLAKYGHGKAIVLARFIPVVRTVLNPLCGVLDVPVRTFTVWQVVGGAVWTVGLVLAGYALGSSVPNIDRYLLPIVGLVVVVSVLPIVLELFRARKARRHGGDA</sequence>
<evidence type="ECO:0000313" key="10">
    <source>
        <dbReference type="Proteomes" id="UP000450000"/>
    </source>
</evidence>